<feature type="region of interest" description="Disordered" evidence="1">
    <location>
        <begin position="641"/>
        <end position="663"/>
    </location>
</feature>
<accession>X6NTT3</accession>
<feature type="compositionally biased region" description="Basic and acidic residues" evidence="1">
    <location>
        <begin position="93"/>
        <end position="102"/>
    </location>
</feature>
<reference evidence="2 3" key="1">
    <citation type="journal article" date="2013" name="Curr. Biol.">
        <title>The Genome of the Foraminiferan Reticulomyxa filosa.</title>
        <authorList>
            <person name="Glockner G."/>
            <person name="Hulsmann N."/>
            <person name="Schleicher M."/>
            <person name="Noegel A.A."/>
            <person name="Eichinger L."/>
            <person name="Gallinger C."/>
            <person name="Pawlowski J."/>
            <person name="Sierra R."/>
            <person name="Euteneuer U."/>
            <person name="Pillet L."/>
            <person name="Moustafa A."/>
            <person name="Platzer M."/>
            <person name="Groth M."/>
            <person name="Szafranski K."/>
            <person name="Schliwa M."/>
        </authorList>
    </citation>
    <scope>NUCLEOTIDE SEQUENCE [LARGE SCALE GENOMIC DNA]</scope>
</reference>
<organism evidence="2 3">
    <name type="scientific">Reticulomyxa filosa</name>
    <dbReference type="NCBI Taxonomy" id="46433"/>
    <lineage>
        <taxon>Eukaryota</taxon>
        <taxon>Sar</taxon>
        <taxon>Rhizaria</taxon>
        <taxon>Retaria</taxon>
        <taxon>Foraminifera</taxon>
        <taxon>Monothalamids</taxon>
        <taxon>Reticulomyxidae</taxon>
        <taxon>Reticulomyxa</taxon>
    </lineage>
</organism>
<gene>
    <name evidence="2" type="ORF">RFI_07752</name>
</gene>
<evidence type="ECO:0000313" key="2">
    <source>
        <dbReference type="EMBL" id="ETO29366.1"/>
    </source>
</evidence>
<dbReference type="Proteomes" id="UP000023152">
    <property type="component" value="Unassembled WGS sequence"/>
</dbReference>
<feature type="non-terminal residue" evidence="2">
    <location>
        <position position="810"/>
    </location>
</feature>
<sequence length="810" mass="92742">MERQDWKVHWEDLRRLIGGLSNEEHLEDVQQKSVKIQNAEDLKRVWTECYAKKDADEWMLRLQIAGQSLLEKGNVEPVQTRDDDKSGASSNYKENEQKRTNDEPDEEHFTSSSLRPALASSENKQVEYFNIKLMLELLAKTKEAADVMKDQDVILLLGDNGVEKSKLVHFLTKSTLDQQAVDMIGRGSIENRVLMTKTRTEPSCMTAIPIDLQEMNLLVDMNSIVFCDIPLLDSNASGAEVDVANGVGVIRALQHCKSVRPVVVLSYAGLGDSLSGLKHLAHIIVEMIPSIESHLYTFTYVFTKLPEEQRQHVHSLMKSTWEDTSCKSEEKNFRAILADIARKKRRYVLAPDLLKDSPDDLLKILCDRDNCIQSPNEMFRLFISEDSKVAIQQQVHKHKEHAWLAFQTGDFELAKTKLDELVALNNNVALADVEQEYNDCVDRLTNEWNRKAENAKSIFNKRIASPHPIGKDDVLAYQQVVIELTSAHQLRCHLQAAICSESLTQNLHEQMNYLIHKLTDQMEGDYNDGNNDDDDDDDCARQVHLDKLAQVQACFPECRASYDKTVQRFKTRFIKFADETKECIKTNKFVELRKKLETLVKHLPLQHHLHSFVDIKNIVTDLENGLSIHLKKVASEGLAVLNKTTKQGPNNSEKSEPNGDEKNIEHYSYHHHHHHHQHALEKLDKHGFSILGEVVDILVSSWRAFDLPCVLVEVSKRTKEQLDSLLSGIDEYFERAEHKVVRMLERQQVQALDEVKDIVSVLNDLRKTQKVKEKTESRYLQTVEKVVEFARGLYKDIDIILSSFDTSSSN</sequence>
<evidence type="ECO:0000313" key="3">
    <source>
        <dbReference type="Proteomes" id="UP000023152"/>
    </source>
</evidence>
<feature type="compositionally biased region" description="Basic and acidic residues" evidence="1">
    <location>
        <begin position="653"/>
        <end position="663"/>
    </location>
</feature>
<proteinExistence type="predicted"/>
<feature type="compositionally biased region" description="Polar residues" evidence="1">
    <location>
        <begin position="642"/>
        <end position="652"/>
    </location>
</feature>
<dbReference type="EMBL" id="ASPP01006096">
    <property type="protein sequence ID" value="ETO29366.1"/>
    <property type="molecule type" value="Genomic_DNA"/>
</dbReference>
<comment type="caution">
    <text evidence="2">The sequence shown here is derived from an EMBL/GenBank/DDBJ whole genome shotgun (WGS) entry which is preliminary data.</text>
</comment>
<name>X6NTT3_RETFI</name>
<protein>
    <submittedName>
        <fullName evidence="2">Uncharacterized protein</fullName>
    </submittedName>
</protein>
<keyword evidence="3" id="KW-1185">Reference proteome</keyword>
<evidence type="ECO:0000256" key="1">
    <source>
        <dbReference type="SAM" id="MobiDB-lite"/>
    </source>
</evidence>
<feature type="region of interest" description="Disordered" evidence="1">
    <location>
        <begin position="73"/>
        <end position="118"/>
    </location>
</feature>
<dbReference type="AlphaFoldDB" id="X6NTT3"/>